<reference evidence="2 3" key="1">
    <citation type="journal article" date="2008" name="Nature">
        <title>The genome of Laccaria bicolor provides insights into mycorrhizal symbiosis.</title>
        <authorList>
            <person name="Martin F."/>
            <person name="Aerts A."/>
            <person name="Ahren D."/>
            <person name="Brun A."/>
            <person name="Danchin E.G.J."/>
            <person name="Duchaussoy F."/>
            <person name="Gibon J."/>
            <person name="Kohler A."/>
            <person name="Lindquist E."/>
            <person name="Pereda V."/>
            <person name="Salamov A."/>
            <person name="Shapiro H.J."/>
            <person name="Wuyts J."/>
            <person name="Blaudez D."/>
            <person name="Buee M."/>
            <person name="Brokstein P."/>
            <person name="Canbaeck B."/>
            <person name="Cohen D."/>
            <person name="Courty P.E."/>
            <person name="Coutinho P.M."/>
            <person name="Delaruelle C."/>
            <person name="Detter J.C."/>
            <person name="Deveau A."/>
            <person name="DiFazio S."/>
            <person name="Duplessis S."/>
            <person name="Fraissinet-Tachet L."/>
            <person name="Lucic E."/>
            <person name="Frey-Klett P."/>
            <person name="Fourrey C."/>
            <person name="Feussner I."/>
            <person name="Gay G."/>
            <person name="Grimwood J."/>
            <person name="Hoegger P.J."/>
            <person name="Jain P."/>
            <person name="Kilaru S."/>
            <person name="Labbe J."/>
            <person name="Lin Y.C."/>
            <person name="Legue V."/>
            <person name="Le Tacon F."/>
            <person name="Marmeisse R."/>
            <person name="Melayah D."/>
            <person name="Montanini B."/>
            <person name="Muratet M."/>
            <person name="Nehls U."/>
            <person name="Niculita-Hirzel H."/>
            <person name="Oudot-Le Secq M.P."/>
            <person name="Peter M."/>
            <person name="Quesneville H."/>
            <person name="Rajashekar B."/>
            <person name="Reich M."/>
            <person name="Rouhier N."/>
            <person name="Schmutz J."/>
            <person name="Yin T."/>
            <person name="Chalot M."/>
            <person name="Henrissat B."/>
            <person name="Kuees U."/>
            <person name="Lucas S."/>
            <person name="Van de Peer Y."/>
            <person name="Podila G.K."/>
            <person name="Polle A."/>
            <person name="Pukkila P.J."/>
            <person name="Richardson P.M."/>
            <person name="Rouze P."/>
            <person name="Sanders I.R."/>
            <person name="Stajich J.E."/>
            <person name="Tunlid A."/>
            <person name="Tuskan G."/>
            <person name="Grigoriev I.V."/>
        </authorList>
    </citation>
    <scope>NUCLEOTIDE SEQUENCE [LARGE SCALE GENOMIC DNA]</scope>
    <source>
        <strain evidence="3">S238N-H82 / ATCC MYA-4686</strain>
    </source>
</reference>
<dbReference type="EMBL" id="DS547099">
    <property type="protein sequence ID" value="EDR09450.1"/>
    <property type="molecule type" value="Genomic_DNA"/>
</dbReference>
<dbReference type="Proteomes" id="UP000001194">
    <property type="component" value="Unassembled WGS sequence"/>
</dbReference>
<evidence type="ECO:0000256" key="1">
    <source>
        <dbReference type="SAM" id="MobiDB-lite"/>
    </source>
</evidence>
<accession>B0D7S4</accession>
<feature type="region of interest" description="Disordered" evidence="1">
    <location>
        <begin position="1"/>
        <end position="44"/>
    </location>
</feature>
<dbReference type="InParanoid" id="B0D7S4"/>
<protein>
    <submittedName>
        <fullName evidence="2">Predicted protein</fullName>
    </submittedName>
</protein>
<dbReference type="RefSeq" id="XP_001879799.1">
    <property type="nucleotide sequence ID" value="XM_001879764.1"/>
</dbReference>
<dbReference type="AlphaFoldDB" id="B0D7S4"/>
<evidence type="ECO:0000313" key="3">
    <source>
        <dbReference type="Proteomes" id="UP000001194"/>
    </source>
</evidence>
<dbReference type="GeneID" id="6075437"/>
<sequence length="103" mass="11310">MPHCPDGDNANHCHRPLEISAMSPSQLATDKCRQTRTTNDSECPGHIAIGNDLQQQMTSRGHVVDGNVTTSNGPMTMHDEHRTTSRHTPPFYLVHASVLDQPA</sequence>
<dbReference type="HOGENOM" id="CLU_2498241_0_0_1"/>
<proteinExistence type="predicted"/>
<keyword evidence="3" id="KW-1185">Reference proteome</keyword>
<gene>
    <name evidence="2" type="ORF">LACBIDRAFT_319063</name>
</gene>
<feature type="compositionally biased region" description="Basic and acidic residues" evidence="1">
    <location>
        <begin position="1"/>
        <end position="17"/>
    </location>
</feature>
<feature type="region of interest" description="Disordered" evidence="1">
    <location>
        <begin position="65"/>
        <end position="89"/>
    </location>
</feature>
<evidence type="ECO:0000313" key="2">
    <source>
        <dbReference type="EMBL" id="EDR09450.1"/>
    </source>
</evidence>
<dbReference type="KEGG" id="lbc:LACBIDRAFT_319063"/>
<organism evidence="3">
    <name type="scientific">Laccaria bicolor (strain S238N-H82 / ATCC MYA-4686)</name>
    <name type="common">Bicoloured deceiver</name>
    <name type="synonym">Laccaria laccata var. bicolor</name>
    <dbReference type="NCBI Taxonomy" id="486041"/>
    <lineage>
        <taxon>Eukaryota</taxon>
        <taxon>Fungi</taxon>
        <taxon>Dikarya</taxon>
        <taxon>Basidiomycota</taxon>
        <taxon>Agaricomycotina</taxon>
        <taxon>Agaricomycetes</taxon>
        <taxon>Agaricomycetidae</taxon>
        <taxon>Agaricales</taxon>
        <taxon>Agaricineae</taxon>
        <taxon>Hydnangiaceae</taxon>
        <taxon>Laccaria</taxon>
    </lineage>
</organism>
<name>B0D7S4_LACBS</name>